<feature type="domain" description="Cytochrome c" evidence="6">
    <location>
        <begin position="1022"/>
        <end position="1154"/>
    </location>
</feature>
<dbReference type="InterPro" id="IPR009056">
    <property type="entry name" value="Cyt_c-like_dom"/>
</dbReference>
<dbReference type="GO" id="GO:0016787">
    <property type="term" value="F:hydrolase activity"/>
    <property type="evidence" value="ECO:0007669"/>
    <property type="project" value="InterPro"/>
</dbReference>
<feature type="signal peptide" evidence="5">
    <location>
        <begin position="1"/>
        <end position="17"/>
    </location>
</feature>
<dbReference type="InterPro" id="IPR013427">
    <property type="entry name" value="Haem-bd_dom_put"/>
</dbReference>
<evidence type="ECO:0000256" key="3">
    <source>
        <dbReference type="ARBA" id="ARBA00023004"/>
    </source>
</evidence>
<feature type="chain" id="PRO_5034566017" evidence="5">
    <location>
        <begin position="18"/>
        <end position="1338"/>
    </location>
</feature>
<dbReference type="KEGG" id="tsph:KIH39_24885"/>
<dbReference type="InterPro" id="IPR036909">
    <property type="entry name" value="Cyt_c-like_dom_sf"/>
</dbReference>
<dbReference type="EMBL" id="CP074694">
    <property type="protein sequence ID" value="QVL32033.1"/>
    <property type="molecule type" value="Genomic_DNA"/>
</dbReference>
<dbReference type="SUPFAM" id="SSF48371">
    <property type="entry name" value="ARM repeat"/>
    <property type="match status" value="1"/>
</dbReference>
<keyword evidence="8" id="KW-1185">Reference proteome</keyword>
<dbReference type="Gene3D" id="2.60.120.560">
    <property type="entry name" value="Exo-inulinase, domain 1"/>
    <property type="match status" value="1"/>
</dbReference>
<dbReference type="PROSITE" id="PS51007">
    <property type="entry name" value="CYTC"/>
    <property type="match status" value="1"/>
</dbReference>
<dbReference type="GO" id="GO:0020037">
    <property type="term" value="F:heme binding"/>
    <property type="evidence" value="ECO:0007669"/>
    <property type="project" value="InterPro"/>
</dbReference>
<dbReference type="SUPFAM" id="SSF50952">
    <property type="entry name" value="Soluble quinoprotein glucose dehydrogenase"/>
    <property type="match status" value="1"/>
</dbReference>
<dbReference type="InterPro" id="IPR011989">
    <property type="entry name" value="ARM-like"/>
</dbReference>
<gene>
    <name evidence="7" type="ORF">KIH39_24885</name>
</gene>
<dbReference type="GO" id="GO:0046872">
    <property type="term" value="F:metal ion binding"/>
    <property type="evidence" value="ECO:0007669"/>
    <property type="project" value="UniProtKB-KW"/>
</dbReference>
<reference evidence="7" key="1">
    <citation type="submission" date="2021-05" db="EMBL/GenBank/DDBJ databases">
        <title>Complete genome sequence of the cellulolytic planctomycete Telmatocola sphagniphila SP2T and characterization of the first cellulase from planctomycetes.</title>
        <authorList>
            <person name="Rakitin A.L."/>
            <person name="Beletsky A.V."/>
            <person name="Naumoff D.G."/>
            <person name="Kulichevskaya I.S."/>
            <person name="Mardanov A.V."/>
            <person name="Ravin N.V."/>
            <person name="Dedysh S.N."/>
        </authorList>
    </citation>
    <scope>NUCLEOTIDE SEQUENCE</scope>
    <source>
        <strain evidence="7">SP2T</strain>
    </source>
</reference>
<dbReference type="InterPro" id="IPR013428">
    <property type="entry name" value="Membrane-bound_put_N"/>
</dbReference>
<dbReference type="PANTHER" id="PTHR33546:SF1">
    <property type="entry name" value="LARGE, MULTIFUNCTIONAL SECRETED PROTEIN"/>
    <property type="match status" value="1"/>
</dbReference>
<name>A0A8E6EXV6_9BACT</name>
<evidence type="ECO:0000313" key="8">
    <source>
        <dbReference type="Proteomes" id="UP000676194"/>
    </source>
</evidence>
<dbReference type="Pfam" id="PF06439">
    <property type="entry name" value="3keto-disac_hyd"/>
    <property type="match status" value="1"/>
</dbReference>
<organism evidence="7 8">
    <name type="scientific">Telmatocola sphagniphila</name>
    <dbReference type="NCBI Taxonomy" id="1123043"/>
    <lineage>
        <taxon>Bacteria</taxon>
        <taxon>Pseudomonadati</taxon>
        <taxon>Planctomycetota</taxon>
        <taxon>Planctomycetia</taxon>
        <taxon>Gemmatales</taxon>
        <taxon>Gemmataceae</taxon>
    </lineage>
</organism>
<dbReference type="GO" id="GO:0009055">
    <property type="term" value="F:electron transfer activity"/>
    <property type="evidence" value="ECO:0007669"/>
    <property type="project" value="InterPro"/>
</dbReference>
<dbReference type="InterPro" id="IPR011042">
    <property type="entry name" value="6-blade_b-propeller_TolB-like"/>
</dbReference>
<dbReference type="Pfam" id="PF23500">
    <property type="entry name" value="DUF7133"/>
    <property type="match status" value="1"/>
</dbReference>
<dbReference type="Gene3D" id="1.25.10.10">
    <property type="entry name" value="Leucine-rich Repeat Variant"/>
    <property type="match status" value="1"/>
</dbReference>
<accession>A0A8E6EXV6</accession>
<keyword evidence="5" id="KW-0732">Signal</keyword>
<protein>
    <submittedName>
        <fullName evidence="7">DUF1080 domain-containing protein</fullName>
    </submittedName>
</protein>
<dbReference type="SUPFAM" id="SSF46626">
    <property type="entry name" value="Cytochrome c"/>
    <property type="match status" value="1"/>
</dbReference>
<dbReference type="InterPro" id="IPR016024">
    <property type="entry name" value="ARM-type_fold"/>
</dbReference>
<evidence type="ECO:0000256" key="1">
    <source>
        <dbReference type="ARBA" id="ARBA00022617"/>
    </source>
</evidence>
<dbReference type="InterPro" id="IPR011041">
    <property type="entry name" value="Quinoprot_gluc/sorb_DH_b-prop"/>
</dbReference>
<dbReference type="NCBIfam" id="TIGR02603">
    <property type="entry name" value="CxxCH_TIGR02603"/>
    <property type="match status" value="1"/>
</dbReference>
<dbReference type="InterPro" id="IPR055557">
    <property type="entry name" value="DUF7133"/>
</dbReference>
<evidence type="ECO:0000313" key="7">
    <source>
        <dbReference type="EMBL" id="QVL32033.1"/>
    </source>
</evidence>
<keyword evidence="1 4" id="KW-0349">Heme</keyword>
<evidence type="ECO:0000256" key="5">
    <source>
        <dbReference type="SAM" id="SignalP"/>
    </source>
</evidence>
<evidence type="ECO:0000256" key="2">
    <source>
        <dbReference type="ARBA" id="ARBA00022723"/>
    </source>
</evidence>
<keyword evidence="2 4" id="KW-0479">Metal-binding</keyword>
<evidence type="ECO:0000256" key="4">
    <source>
        <dbReference type="PROSITE-ProRule" id="PRU00433"/>
    </source>
</evidence>
<proteinExistence type="predicted"/>
<dbReference type="Gene3D" id="2.120.10.30">
    <property type="entry name" value="TolB, C-terminal domain"/>
    <property type="match status" value="1"/>
</dbReference>
<evidence type="ECO:0000259" key="6">
    <source>
        <dbReference type="PROSITE" id="PS51007"/>
    </source>
</evidence>
<dbReference type="PANTHER" id="PTHR33546">
    <property type="entry name" value="LARGE, MULTIFUNCTIONAL SECRETED PROTEIN-RELATED"/>
    <property type="match status" value="1"/>
</dbReference>
<dbReference type="Gene3D" id="1.10.760.10">
    <property type="entry name" value="Cytochrome c-like domain"/>
    <property type="match status" value="1"/>
</dbReference>
<keyword evidence="3 4" id="KW-0408">Iron</keyword>
<sequence>MFRIFICCLLLVSPALAAEPPEGVLPLGKDGKPLNLDFETGTLKDWTATGEAFKGQPIQGDTVAARRPDMKSEHQGKFWIGTYEKYLDTVQGTLTSVPFKVTHPWASFLVGGGSSDNTCVEIVQADNKIVFFRASGTETENMRRVAVDLRPLKDKEIFIRLVDRDSGGWGHINFDDFRFHTEEPKLPAKSSKLLPSDIYKYAGLAPEAAAKAMTVPKGFSVSLFAGEPDVKQPIAFCFDDRGRLWVVEAYSYPQRQPEGKGKDRVVIFEDTTGTGKFDKRTVFIEGLNLVSGIAYGFGGLYIGAAPQMLYIPIKPGEDKPAGPPQVLLDGWGYEDTHETLNTFVWGPDGWLYGCHGVFTHSRVGKPGTPEKDRVPLNAGIWRFHPTKKIFEVFAEGTSNPWGLDFDKYGEFFCEACVIPHNWHLIQGGRFFRQAGQHFNPYTYADIPTIAVHRHWVGNQWNNNDRASSDSAGGGHAHAGAMIYQGGLWPKEYEGKMFMGNLHGHRLNIDQLIPKGSGYIADRAPDFLFANDTYAMFVNILSGPDGNAYLIDWYDRQTCHNQSPEIWDRSNGRIYKISYEGTKPVTNLDLQRLSDEELVRLLASPNVWYTRHASRILQERSLTQPLSTTALEALKNNATTAKDEVLRLHSIWALDRIGHHLDTAQLLKDPSPHVRAWAVRLAVENKQVLPPVLSALESYATTASTSPVERLALASALQRIALKDRWPLAKTLLSAPENAVDANLPLLIWYGIEPLADLGPANALELVMAGKIPLLQQFMIRRISSMATPEALEVVTAEIAKADKPELQITLLRAVQEGLKGRRQVTPPSNWAELSKKLSKSDSRALADVRFALDVQFGDASAFGRLREIVGNPRDLVRRRLEAMDTLLAVRDKNLPPVLQEMVTDSQIGAAAIRGLASFDDAKTPAVLLKVYPGLPSASKRDAVNTLASRGSYALALLGAIETKTLPANDVPAEVVRNLRNLNSPEIEKKIAEVWGIVRTSPAERLRAIKLLRDKLIGTTGPVDLPLGRAVFSKVCAQCHTLYGLGGKVGPDITGANRRDLNYLLENILDPSAVIPKEYAASVINLSSGRSVTGIIKAETKTALTVQTANEILTIPVDEIDNRKTSATSMMPEDLLKPLTETEVRSLISYLQNPSQTKMLATVENAKDFFNGKDLTNWEGDSKLWRVENGEIVGSTEGLKRNNFLTSQMVCDDFRLSVKVKLTPNKENSGIQFRSELLPDGEMRGPQADVGAGWWGKLYEESARGLIWKEGGEKFVKVDDWNEYIVEAKGSKIKTWINGHLCVDLEDDKVSKKGIFGLQIHSGGKMEVRFKDIKLEVLK</sequence>
<dbReference type="RefSeq" id="WP_213496606.1">
    <property type="nucleotide sequence ID" value="NZ_CP074694.1"/>
</dbReference>
<dbReference type="NCBIfam" id="TIGR02604">
    <property type="entry name" value="Piru_Ver_Nterm"/>
    <property type="match status" value="1"/>
</dbReference>
<dbReference type="Proteomes" id="UP000676194">
    <property type="component" value="Chromosome"/>
</dbReference>
<dbReference type="InterPro" id="IPR010496">
    <property type="entry name" value="AL/BT2_dom"/>
</dbReference>